<dbReference type="Proteomes" id="UP001212997">
    <property type="component" value="Unassembled WGS sequence"/>
</dbReference>
<feature type="region of interest" description="Disordered" evidence="1">
    <location>
        <begin position="123"/>
        <end position="220"/>
    </location>
</feature>
<organism evidence="3 4">
    <name type="scientific">Meripilus lineatus</name>
    <dbReference type="NCBI Taxonomy" id="2056292"/>
    <lineage>
        <taxon>Eukaryota</taxon>
        <taxon>Fungi</taxon>
        <taxon>Dikarya</taxon>
        <taxon>Basidiomycota</taxon>
        <taxon>Agaricomycotina</taxon>
        <taxon>Agaricomycetes</taxon>
        <taxon>Polyporales</taxon>
        <taxon>Meripilaceae</taxon>
        <taxon>Meripilus</taxon>
    </lineage>
</organism>
<keyword evidence="4" id="KW-1185">Reference proteome</keyword>
<feature type="region of interest" description="Disordered" evidence="1">
    <location>
        <begin position="1"/>
        <end position="34"/>
    </location>
</feature>
<gene>
    <name evidence="3" type="ORF">NLI96_g11472</name>
</gene>
<accession>A0AAD5Y940</accession>
<dbReference type="AlphaFoldDB" id="A0AAD5Y940"/>
<feature type="compositionally biased region" description="Acidic residues" evidence="1">
    <location>
        <begin position="248"/>
        <end position="263"/>
    </location>
</feature>
<dbReference type="Pfam" id="PF25790">
    <property type="entry name" value="BCD1"/>
    <property type="match status" value="1"/>
</dbReference>
<proteinExistence type="predicted"/>
<feature type="compositionally biased region" description="Basic and acidic residues" evidence="1">
    <location>
        <begin position="1"/>
        <end position="10"/>
    </location>
</feature>
<evidence type="ECO:0000313" key="4">
    <source>
        <dbReference type="Proteomes" id="UP001212997"/>
    </source>
</evidence>
<feature type="region of interest" description="Disordered" evidence="1">
    <location>
        <begin position="237"/>
        <end position="263"/>
    </location>
</feature>
<protein>
    <recommendedName>
        <fullName evidence="2">BCD1 alpha/beta domain-containing protein</fullName>
    </recommendedName>
</protein>
<feature type="domain" description="BCD1 alpha/beta" evidence="2">
    <location>
        <begin position="71"/>
        <end position="108"/>
    </location>
</feature>
<evidence type="ECO:0000259" key="2">
    <source>
        <dbReference type="Pfam" id="PF25790"/>
    </source>
</evidence>
<evidence type="ECO:0000256" key="1">
    <source>
        <dbReference type="SAM" id="MobiDB-lite"/>
    </source>
</evidence>
<dbReference type="EMBL" id="JANAWD010000770">
    <property type="protein sequence ID" value="KAJ3475977.1"/>
    <property type="molecule type" value="Genomic_DNA"/>
</dbReference>
<reference evidence="3" key="1">
    <citation type="submission" date="2022-07" db="EMBL/GenBank/DDBJ databases">
        <title>Genome Sequence of Physisporinus lineatus.</title>
        <authorList>
            <person name="Buettner E."/>
        </authorList>
    </citation>
    <scope>NUCLEOTIDE SEQUENCE</scope>
    <source>
        <strain evidence="3">VT162</strain>
    </source>
</reference>
<evidence type="ECO:0000313" key="3">
    <source>
        <dbReference type="EMBL" id="KAJ3475977.1"/>
    </source>
</evidence>
<sequence length="263" mass="29100">MDRPKSKKDSYPQWLTDMILPPPEDSNPESFVRPTCVMPTRVDPLASLQQSRGNSIGNGSFSFLRPGHIVREGFYKLDPETTLSEALKHKEFVEFPTIEVWEDGAFTGTIVDDRGAVLLDSDEERKPKRRKMGAKEGKKAISGLLGGYGSGSEDEEAEEQNVLNALAGYTGSEDEDDDMQGSSDTAKSLRPGEVWLKEEDLVDEDAEGETDDEEYEEENVEDLAGILEKLRQAGALRDPVDSSFLDGQGDDDQVDWGDSDNET</sequence>
<comment type="caution">
    <text evidence="3">The sequence shown here is derived from an EMBL/GenBank/DDBJ whole genome shotgun (WGS) entry which is preliminary data.</text>
</comment>
<feature type="compositionally biased region" description="Acidic residues" evidence="1">
    <location>
        <begin position="200"/>
        <end position="220"/>
    </location>
</feature>
<dbReference type="InterPro" id="IPR057721">
    <property type="entry name" value="BCD1_alpha/beta"/>
</dbReference>
<name>A0AAD5Y940_9APHY</name>